<reference evidence="2" key="3">
    <citation type="journal article" date="2022" name="bioRxiv">
        <title>A global pangenome for the wheat fungal pathogen Pyrenophora tritici-repentis and prediction of effector protein structural homology.</title>
        <authorList>
            <person name="Moolhuijzen P."/>
            <person name="See P.T."/>
            <person name="Shi G."/>
            <person name="Powell H.R."/>
            <person name="Cockram J."/>
            <person name="Jorgensen L.N."/>
            <person name="Benslimane H."/>
            <person name="Strelkov S.E."/>
            <person name="Turner J."/>
            <person name="Liu Z."/>
            <person name="Moffat C.S."/>
        </authorList>
    </citation>
    <scope>NUCLEOTIDE SEQUENCE</scope>
    <source>
        <strain evidence="2">86-124</strain>
    </source>
</reference>
<reference evidence="4" key="4">
    <citation type="journal article" date="2022" name="Microb. Genom.">
        <title>A global pangenome for the wheat fungal pathogen Pyrenophora tritici-repentis and prediction of effector protein structural homology.</title>
        <authorList>
            <person name="Moolhuijzen P.M."/>
            <person name="See P.T."/>
            <person name="Shi G."/>
            <person name="Powell H.R."/>
            <person name="Cockram J."/>
            <person name="Jorgensen L.N."/>
            <person name="Benslimane H."/>
            <person name="Strelkov S.E."/>
            <person name="Turner J."/>
            <person name="Liu Z."/>
            <person name="Moffat C.S."/>
        </authorList>
    </citation>
    <scope>NUCLEOTIDE SEQUENCE [LARGE SCALE GENOMIC DNA]</scope>
</reference>
<dbReference type="OrthoDB" id="3665747at2759"/>
<dbReference type="Proteomes" id="UP000245464">
    <property type="component" value="Chromosome 6"/>
</dbReference>
<evidence type="ECO:0000313" key="1">
    <source>
        <dbReference type="EMBL" id="KAF7568948.1"/>
    </source>
</evidence>
<proteinExistence type="predicted"/>
<dbReference type="EMBL" id="NRDI02000025">
    <property type="protein sequence ID" value="KAI1508587.1"/>
    <property type="molecule type" value="Genomic_DNA"/>
</dbReference>
<accession>A0A2W1GHI5</accession>
<reference evidence="1 3" key="1">
    <citation type="journal article" date="2018" name="BMC Genomics">
        <title>Comparative genomics of the wheat fungal pathogen Pyrenophora tritici-repentis reveals chromosomal variations and genome plasticity.</title>
        <authorList>
            <person name="Moolhuijzen P."/>
            <person name="See P.T."/>
            <person name="Hane J.K."/>
            <person name="Shi G."/>
            <person name="Liu Z."/>
            <person name="Oliver R.P."/>
            <person name="Moffat C.S."/>
        </authorList>
    </citation>
    <scope>NUCLEOTIDE SEQUENCE [LARGE SCALE GENOMIC DNA]</scope>
    <source>
        <strain evidence="1">M4</strain>
    </source>
</reference>
<protein>
    <submittedName>
        <fullName evidence="2">Uncharacterized protein</fullName>
    </submittedName>
</protein>
<keyword evidence="4" id="KW-1185">Reference proteome</keyword>
<name>A0A2W1GHI5_9PLEO</name>
<evidence type="ECO:0000313" key="4">
    <source>
        <dbReference type="Proteomes" id="UP000249757"/>
    </source>
</evidence>
<evidence type="ECO:0000313" key="2">
    <source>
        <dbReference type="EMBL" id="KAI1508587.1"/>
    </source>
</evidence>
<gene>
    <name evidence="2" type="ORF">Ptr86124_012539</name>
    <name evidence="1" type="ORF">PtrM4_113630</name>
</gene>
<organism evidence="2 4">
    <name type="scientific">Pyrenophora tritici-repentis</name>
    <dbReference type="NCBI Taxonomy" id="45151"/>
    <lineage>
        <taxon>Eukaryota</taxon>
        <taxon>Fungi</taxon>
        <taxon>Dikarya</taxon>
        <taxon>Ascomycota</taxon>
        <taxon>Pezizomycotina</taxon>
        <taxon>Dothideomycetes</taxon>
        <taxon>Pleosporomycetidae</taxon>
        <taxon>Pleosporales</taxon>
        <taxon>Pleosporineae</taxon>
        <taxon>Pleosporaceae</taxon>
        <taxon>Pyrenophora</taxon>
    </lineage>
</organism>
<evidence type="ECO:0000313" key="3">
    <source>
        <dbReference type="Proteomes" id="UP000245464"/>
    </source>
</evidence>
<dbReference type="AlphaFoldDB" id="A0A2W1GHI5"/>
<dbReference type="EMBL" id="NQIK02000006">
    <property type="protein sequence ID" value="KAF7568948.1"/>
    <property type="molecule type" value="Genomic_DNA"/>
</dbReference>
<dbReference type="Proteomes" id="UP000249757">
    <property type="component" value="Unassembled WGS sequence"/>
</dbReference>
<reference evidence="2" key="2">
    <citation type="submission" date="2021-05" db="EMBL/GenBank/DDBJ databases">
        <authorList>
            <person name="Moolhuijzen P.M."/>
            <person name="Moffat C.S."/>
        </authorList>
    </citation>
    <scope>NUCLEOTIDE SEQUENCE</scope>
    <source>
        <strain evidence="2">86-124</strain>
    </source>
</reference>
<comment type="caution">
    <text evidence="2">The sequence shown here is derived from an EMBL/GenBank/DDBJ whole genome shotgun (WGS) entry which is preliminary data.</text>
</comment>
<sequence>MSLNDIPADSAEHPVDSGGVTIALDEPVVDSGGVPITVDESAVDPVDVPVTLDESAIDSGGVSITLSDSAIDLNTPPILTVVCPSTPNNAERRPKRLNALPGDLFSMVCDSMDWNSHPERTGLLSLRRTCRNSYEKSEFTMSRLFPLTITWFSLEASSLAVFLSLSSKPRFARYMEMVYIVSDRPSTHPKEYEDEYSPVRTEEAALILAQCFRNLQGTLRWLMYSEGTSNFMGLTTILRALQVSQFPRS</sequence>